<sequence length="301" mass="33323">MDTILFPLPGNERLTELLAQKLNAEYGSATIRQFPDGETYLRMISDVTGKKVVLVSTLDRPDAKLLPLYFLSKLAKEQGAVCTCLLAPYLAYMRQDKIFLEGEGVTSSYFARLISDFADSLLTVDPHLHRIPTLEAVYDIPTRVVHAAGHLAQWIKDNVTSPVLIGPDSESAQWVSAVAGQANAPFIVLEKVRRGDRRVEVSVPEVEHYHDHTPVLVDDIISTARTMIETVGHLKKAGMKAPVCMGVHAVFAGNAYQDLLETGVARVVTSNTIPHESNGIDLSDLYIDFIRHFEKTEVEDQ</sequence>
<feature type="domain" description="Phosphoribosyltransferase" evidence="9">
    <location>
        <begin position="136"/>
        <end position="277"/>
    </location>
</feature>
<dbReference type="GO" id="GO:0002189">
    <property type="term" value="C:ribose phosphate diphosphokinase complex"/>
    <property type="evidence" value="ECO:0007669"/>
    <property type="project" value="TreeGrafter"/>
</dbReference>
<evidence type="ECO:0000256" key="3">
    <source>
        <dbReference type="ARBA" id="ARBA00022727"/>
    </source>
</evidence>
<evidence type="ECO:0000256" key="2">
    <source>
        <dbReference type="ARBA" id="ARBA00022679"/>
    </source>
</evidence>
<dbReference type="SUPFAM" id="SSF53271">
    <property type="entry name" value="PRTase-like"/>
    <property type="match status" value="2"/>
</dbReference>
<keyword evidence="5" id="KW-0418">Kinase</keyword>
<dbReference type="Proteomes" id="UP000223913">
    <property type="component" value="Unassembled WGS sequence"/>
</dbReference>
<dbReference type="InterPro" id="IPR029057">
    <property type="entry name" value="PRTase-like"/>
</dbReference>
<evidence type="ECO:0000256" key="6">
    <source>
        <dbReference type="ARBA" id="ARBA00022840"/>
    </source>
</evidence>
<evidence type="ECO:0000256" key="5">
    <source>
        <dbReference type="ARBA" id="ARBA00022777"/>
    </source>
</evidence>
<dbReference type="AlphaFoldDB" id="A0A2D0MZZ9"/>
<dbReference type="GO" id="GO:0016301">
    <property type="term" value="F:kinase activity"/>
    <property type="evidence" value="ECO:0007669"/>
    <property type="project" value="UniProtKB-KW"/>
</dbReference>
<accession>A0A2D0MZZ9</accession>
<dbReference type="InterPro" id="IPR000836">
    <property type="entry name" value="PRTase_dom"/>
</dbReference>
<dbReference type="OrthoDB" id="643885at2"/>
<dbReference type="PANTHER" id="PTHR10210">
    <property type="entry name" value="RIBOSE-PHOSPHATE DIPHOSPHOKINASE FAMILY MEMBER"/>
    <property type="match status" value="1"/>
</dbReference>
<keyword evidence="4" id="KW-0547">Nucleotide-binding</keyword>
<keyword evidence="12" id="KW-1185">Reference proteome</keyword>
<comment type="catalytic activity">
    <reaction evidence="7">
        <text>D-ribose 5-phosphate + ATP = 5-phospho-alpha-D-ribose 1-diphosphate + AMP + H(+)</text>
        <dbReference type="Rhea" id="RHEA:15609"/>
        <dbReference type="ChEBI" id="CHEBI:15378"/>
        <dbReference type="ChEBI" id="CHEBI:30616"/>
        <dbReference type="ChEBI" id="CHEBI:58017"/>
        <dbReference type="ChEBI" id="CHEBI:78346"/>
        <dbReference type="ChEBI" id="CHEBI:456215"/>
        <dbReference type="EC" id="2.7.6.1"/>
    </reaction>
</comment>
<dbReference type="CDD" id="cd06223">
    <property type="entry name" value="PRTases_typeI"/>
    <property type="match status" value="1"/>
</dbReference>
<evidence type="ECO:0000313" key="11">
    <source>
        <dbReference type="EMBL" id="PHN01851.1"/>
    </source>
</evidence>
<dbReference type="GO" id="GO:0005737">
    <property type="term" value="C:cytoplasm"/>
    <property type="evidence" value="ECO:0007669"/>
    <property type="project" value="TreeGrafter"/>
</dbReference>
<keyword evidence="3 8" id="KW-0545">Nucleotide biosynthesis</keyword>
<dbReference type="Gene3D" id="3.40.50.2020">
    <property type="match status" value="2"/>
</dbReference>
<keyword evidence="2 11" id="KW-0808">Transferase</keyword>
<evidence type="ECO:0000256" key="7">
    <source>
        <dbReference type="ARBA" id="ARBA00049535"/>
    </source>
</evidence>
<dbReference type="RefSeq" id="WP_099154741.1">
    <property type="nucleotide sequence ID" value="NZ_PDUD01000048.1"/>
</dbReference>
<dbReference type="Pfam" id="PF13793">
    <property type="entry name" value="Pribosyltran_N"/>
    <property type="match status" value="1"/>
</dbReference>
<dbReference type="GO" id="GO:0006015">
    <property type="term" value="P:5-phosphoribose 1-diphosphate biosynthetic process"/>
    <property type="evidence" value="ECO:0007669"/>
    <property type="project" value="TreeGrafter"/>
</dbReference>
<comment type="caution">
    <text evidence="11">The sequence shown here is derived from an EMBL/GenBank/DDBJ whole genome shotgun (WGS) entry which is preliminary data.</text>
</comment>
<dbReference type="EC" id="2.7.6.1" evidence="1"/>
<organism evidence="11 12">
    <name type="scientific">Flavilitoribacter nigricans (strain ATCC 23147 / DSM 23189 / NBRC 102662 / NCIMB 1420 / SS-2)</name>
    <name type="common">Lewinella nigricans</name>
    <dbReference type="NCBI Taxonomy" id="1122177"/>
    <lineage>
        <taxon>Bacteria</taxon>
        <taxon>Pseudomonadati</taxon>
        <taxon>Bacteroidota</taxon>
        <taxon>Saprospiria</taxon>
        <taxon>Saprospirales</taxon>
        <taxon>Lewinellaceae</taxon>
        <taxon>Flavilitoribacter</taxon>
    </lineage>
</organism>
<dbReference type="PANTHER" id="PTHR10210:SF32">
    <property type="entry name" value="RIBOSE-PHOSPHATE PYROPHOSPHOKINASE 2"/>
    <property type="match status" value="1"/>
</dbReference>
<proteinExistence type="inferred from homology"/>
<gene>
    <name evidence="11" type="ORF">CRP01_35025</name>
</gene>
<name>A0A2D0MZZ9_FLAN2</name>
<dbReference type="GO" id="GO:0005524">
    <property type="term" value="F:ATP binding"/>
    <property type="evidence" value="ECO:0007669"/>
    <property type="project" value="UniProtKB-KW"/>
</dbReference>
<dbReference type="GO" id="GO:0004749">
    <property type="term" value="F:ribose phosphate diphosphokinase activity"/>
    <property type="evidence" value="ECO:0007669"/>
    <property type="project" value="UniProtKB-EC"/>
</dbReference>
<dbReference type="NCBIfam" id="NF005537">
    <property type="entry name" value="PRK07199.1"/>
    <property type="match status" value="1"/>
</dbReference>
<dbReference type="GO" id="GO:0006164">
    <property type="term" value="P:purine nucleotide biosynthetic process"/>
    <property type="evidence" value="ECO:0007669"/>
    <property type="project" value="TreeGrafter"/>
</dbReference>
<evidence type="ECO:0000313" key="12">
    <source>
        <dbReference type="Proteomes" id="UP000223913"/>
    </source>
</evidence>
<keyword evidence="6" id="KW-0067">ATP-binding</keyword>
<dbReference type="GO" id="GO:0000287">
    <property type="term" value="F:magnesium ion binding"/>
    <property type="evidence" value="ECO:0007669"/>
    <property type="project" value="InterPro"/>
</dbReference>
<protein>
    <recommendedName>
        <fullName evidence="1">ribose-phosphate diphosphokinase</fullName>
        <ecNumber evidence="1">2.7.6.1</ecNumber>
    </recommendedName>
</protein>
<dbReference type="NCBIfam" id="TIGR01251">
    <property type="entry name" value="ribP_PPkin"/>
    <property type="match status" value="1"/>
</dbReference>
<feature type="domain" description="Ribose-phosphate pyrophosphokinase N-terminal" evidence="10">
    <location>
        <begin position="5"/>
        <end position="115"/>
    </location>
</feature>
<dbReference type="Pfam" id="PF00156">
    <property type="entry name" value="Pribosyltran"/>
    <property type="match status" value="1"/>
</dbReference>
<evidence type="ECO:0000256" key="8">
    <source>
        <dbReference type="RuleBase" id="RU004324"/>
    </source>
</evidence>
<evidence type="ECO:0000259" key="9">
    <source>
        <dbReference type="Pfam" id="PF00156"/>
    </source>
</evidence>
<evidence type="ECO:0000256" key="4">
    <source>
        <dbReference type="ARBA" id="ARBA00022741"/>
    </source>
</evidence>
<comment type="similarity">
    <text evidence="8">Belongs to the ribose-phosphate pyrophosphokinase family.</text>
</comment>
<dbReference type="InterPro" id="IPR029099">
    <property type="entry name" value="Pribosyltran_N"/>
</dbReference>
<evidence type="ECO:0000256" key="1">
    <source>
        <dbReference type="ARBA" id="ARBA00013247"/>
    </source>
</evidence>
<dbReference type="InterPro" id="IPR005946">
    <property type="entry name" value="Rib-P_diPkinase"/>
</dbReference>
<dbReference type="SMART" id="SM01400">
    <property type="entry name" value="Pribosyltran_N"/>
    <property type="match status" value="1"/>
</dbReference>
<evidence type="ECO:0000259" key="10">
    <source>
        <dbReference type="Pfam" id="PF13793"/>
    </source>
</evidence>
<dbReference type="EMBL" id="PDUD01000048">
    <property type="protein sequence ID" value="PHN01851.1"/>
    <property type="molecule type" value="Genomic_DNA"/>
</dbReference>
<reference evidence="11 12" key="1">
    <citation type="submission" date="2017-10" db="EMBL/GenBank/DDBJ databases">
        <title>The draft genome sequence of Lewinella nigricans NBRC 102662.</title>
        <authorList>
            <person name="Wang K."/>
        </authorList>
    </citation>
    <scope>NUCLEOTIDE SEQUENCE [LARGE SCALE GENOMIC DNA]</scope>
    <source>
        <strain evidence="11 12">NBRC 102662</strain>
    </source>
</reference>